<evidence type="ECO:0000313" key="10">
    <source>
        <dbReference type="Proteomes" id="UP001595713"/>
    </source>
</evidence>
<dbReference type="InterPro" id="IPR014756">
    <property type="entry name" value="Ig_E-set"/>
</dbReference>
<dbReference type="Pfam" id="PF03173">
    <property type="entry name" value="CHB_HEX"/>
    <property type="match status" value="1"/>
</dbReference>
<dbReference type="InterPro" id="IPR025705">
    <property type="entry name" value="Beta_hexosaminidase_sua/sub"/>
</dbReference>
<dbReference type="InterPro" id="IPR004867">
    <property type="entry name" value="CHB_C_dom"/>
</dbReference>
<comment type="caution">
    <text evidence="9">The sequence shown here is derived from an EMBL/GenBank/DDBJ whole genome shotgun (WGS) entry which is preliminary data.</text>
</comment>
<dbReference type="CDD" id="cd02847">
    <property type="entry name" value="E_set_Chitobiase_C"/>
    <property type="match status" value="1"/>
</dbReference>
<dbReference type="InterPro" id="IPR015883">
    <property type="entry name" value="Glyco_hydro_20_cat"/>
</dbReference>
<dbReference type="Gene3D" id="2.60.40.290">
    <property type="match status" value="1"/>
</dbReference>
<evidence type="ECO:0000256" key="3">
    <source>
        <dbReference type="ARBA" id="ARBA00012663"/>
    </source>
</evidence>
<dbReference type="InterPro" id="IPR012291">
    <property type="entry name" value="CBM2_carb-bd_dom_sf"/>
</dbReference>
<dbReference type="Gene3D" id="3.20.20.80">
    <property type="entry name" value="Glycosidases"/>
    <property type="match status" value="1"/>
</dbReference>
<dbReference type="InterPro" id="IPR017853">
    <property type="entry name" value="GH"/>
</dbReference>
<dbReference type="Gene3D" id="3.30.379.10">
    <property type="entry name" value="Chitobiase/beta-hexosaminidase domain 2-like"/>
    <property type="match status" value="1"/>
</dbReference>
<evidence type="ECO:0000256" key="4">
    <source>
        <dbReference type="ARBA" id="ARBA00022801"/>
    </source>
</evidence>
<name>A0ABV7SZM4_9SPHN</name>
<evidence type="ECO:0000256" key="6">
    <source>
        <dbReference type="ARBA" id="ARBA00033000"/>
    </source>
</evidence>
<dbReference type="InterPro" id="IPR004866">
    <property type="entry name" value="CHB/HEX_N_dom"/>
</dbReference>
<evidence type="ECO:0000256" key="5">
    <source>
        <dbReference type="ARBA" id="ARBA00030512"/>
    </source>
</evidence>
<dbReference type="PANTHER" id="PTHR22600:SF57">
    <property type="entry name" value="BETA-N-ACETYLHEXOSAMINIDASE"/>
    <property type="match status" value="1"/>
</dbReference>
<dbReference type="Proteomes" id="UP001595713">
    <property type="component" value="Unassembled WGS sequence"/>
</dbReference>
<dbReference type="Pfam" id="PF03174">
    <property type="entry name" value="CHB_HEX_C"/>
    <property type="match status" value="1"/>
</dbReference>
<dbReference type="PRINTS" id="PR00738">
    <property type="entry name" value="GLHYDRLASE20"/>
</dbReference>
<dbReference type="EC" id="3.2.1.52" evidence="3"/>
<dbReference type="SUPFAM" id="SSF81296">
    <property type="entry name" value="E set domains"/>
    <property type="match status" value="1"/>
</dbReference>
<evidence type="ECO:0000256" key="1">
    <source>
        <dbReference type="ARBA" id="ARBA00001231"/>
    </source>
</evidence>
<dbReference type="SUPFAM" id="SSF51445">
    <property type="entry name" value="(Trans)glycosidases"/>
    <property type="match status" value="1"/>
</dbReference>
<evidence type="ECO:0000256" key="7">
    <source>
        <dbReference type="SAM" id="SignalP"/>
    </source>
</evidence>
<dbReference type="SMART" id="SM01081">
    <property type="entry name" value="CHB_HEX"/>
    <property type="match status" value="1"/>
</dbReference>
<dbReference type="InterPro" id="IPR029018">
    <property type="entry name" value="Hex-like_dom2"/>
</dbReference>
<evidence type="ECO:0000313" key="9">
    <source>
        <dbReference type="EMBL" id="MFC3581983.1"/>
    </source>
</evidence>
<keyword evidence="7" id="KW-0732">Signal</keyword>
<organism evidence="9 10">
    <name type="scientific">Sphingomonas hylomeconis</name>
    <dbReference type="NCBI Taxonomy" id="1395958"/>
    <lineage>
        <taxon>Bacteria</taxon>
        <taxon>Pseudomonadati</taxon>
        <taxon>Pseudomonadota</taxon>
        <taxon>Alphaproteobacteria</taxon>
        <taxon>Sphingomonadales</taxon>
        <taxon>Sphingomonadaceae</taxon>
        <taxon>Sphingomonas</taxon>
    </lineage>
</organism>
<dbReference type="SUPFAM" id="SSF55545">
    <property type="entry name" value="beta-N-acetylhexosaminidase-like domain"/>
    <property type="match status" value="1"/>
</dbReference>
<dbReference type="SUPFAM" id="SSF49384">
    <property type="entry name" value="Carbohydrate-binding domain"/>
    <property type="match status" value="1"/>
</dbReference>
<proteinExistence type="inferred from homology"/>
<dbReference type="PANTHER" id="PTHR22600">
    <property type="entry name" value="BETA-HEXOSAMINIDASE"/>
    <property type="match status" value="1"/>
</dbReference>
<evidence type="ECO:0000259" key="8">
    <source>
        <dbReference type="SMART" id="SM01081"/>
    </source>
</evidence>
<feature type="signal peptide" evidence="7">
    <location>
        <begin position="1"/>
        <end position="27"/>
    </location>
</feature>
<comment type="similarity">
    <text evidence="2">Belongs to the glycosyl hydrolase 20 family.</text>
</comment>
<gene>
    <name evidence="9" type="ORF">ACFONA_17575</name>
</gene>
<sequence length="880" mass="95095">MPRYRRSSLRYLAAPLGLLLIGTAAPPAPPPAPAAAAWQRFADTLGVRFAMIDNNPPSCPPTFADCFTAQLTLTLPRDLPASSEQAGMRLYYGFVTRLIGFDSDVFQDRFVNGDLHELRLKPGARLTPGSRHVITLTGRGNFFSTSYVMPNYYVVTPAGAALTVRATRAVIDPETGLETLPFAAAMTDERRLAQGSAPDRTQWLSPARAFQRYASWDAASAPAVSARPTAILPTPAFETAVPGAAVDLSGGVTLALRGITRAPLAAALTQLAGAGARERRGGVSLTITIDPALRLAELPQDLSRRAERYAITVGDRAIAIVAATGDGAAAALNALAQETARGNGTIGRFRIADAPRYDFRGLHIDVARNFHGARELTVLLDQMARYRLNKLHLHLGDDEGWRLQIPALPELTEIGGFRCHDPAEDRCLLPQLGAGPDRAAPQNGFLTRDAYIALLRAAKARHIEVIPSFDMPGHSRAAVRSMEARYRRLMRSGNRTAAERYRLVEPGDTTRYRSIQNYDDNTLNPCLPATYRFVETVLDGLQAMHVAAGAPLRTYHIGADETAGAWTESPACRAAAPGGVVDGHRVGADFIERVAGILARRGVTAAGWSDGMGHADPAKLPAGVQGNVWAMLLDDAPAVAHRQANAGWRTIVSVPDITYLDHPAATDPDEPGYDWASRGTDLLKVFSLLPDNLPANASVMRDLLGRPGKAADPRPRQAGAAFTGVQAHLWSETVRSDARVDYMLFPRLLALAERAWHRAPWEPSYAPGTSYAYDDGKVDGKALLADWARMRLVLAAQMALLDRDGIRYRITPPGARIAGGRLEANTELPGMRVEWRPIGTAAWRGYDAPVTVDADVEVRARSADGRRASRAIIVRRRGGS</sequence>
<feature type="domain" description="Chitobiase/beta-hexosaminidases N-terminal" evidence="8">
    <location>
        <begin position="43"/>
        <end position="208"/>
    </location>
</feature>
<comment type="catalytic activity">
    <reaction evidence="1">
        <text>Hydrolysis of terminal non-reducing N-acetyl-D-hexosamine residues in N-acetyl-beta-D-hexosaminides.</text>
        <dbReference type="EC" id="3.2.1.52"/>
    </reaction>
</comment>
<keyword evidence="4" id="KW-0378">Hydrolase</keyword>
<dbReference type="Pfam" id="PF00728">
    <property type="entry name" value="Glyco_hydro_20"/>
    <property type="match status" value="1"/>
</dbReference>
<keyword evidence="10" id="KW-1185">Reference proteome</keyword>
<dbReference type="InterPro" id="IPR008965">
    <property type="entry name" value="CBM2/CBM3_carb-bd_dom_sf"/>
</dbReference>
<evidence type="ECO:0000256" key="2">
    <source>
        <dbReference type="ARBA" id="ARBA00006285"/>
    </source>
</evidence>
<dbReference type="Gene3D" id="2.60.40.10">
    <property type="entry name" value="Immunoglobulins"/>
    <property type="match status" value="1"/>
</dbReference>
<dbReference type="EMBL" id="JBHRXP010000009">
    <property type="protein sequence ID" value="MFC3581983.1"/>
    <property type="molecule type" value="Genomic_DNA"/>
</dbReference>
<dbReference type="InterPro" id="IPR013783">
    <property type="entry name" value="Ig-like_fold"/>
</dbReference>
<feature type="chain" id="PRO_5045769952" description="beta-N-acetylhexosaminidase" evidence="7">
    <location>
        <begin position="28"/>
        <end position="880"/>
    </location>
</feature>
<dbReference type="RefSeq" id="WP_261294590.1">
    <property type="nucleotide sequence ID" value="NZ_JANQBK010000008.1"/>
</dbReference>
<protein>
    <recommendedName>
        <fullName evidence="3">beta-N-acetylhexosaminidase</fullName>
        <ecNumber evidence="3">3.2.1.52</ecNumber>
    </recommendedName>
    <alternativeName>
        <fullName evidence="5">Beta-N-acetylhexosaminidase</fullName>
    </alternativeName>
    <alternativeName>
        <fullName evidence="6">N-acetyl-beta-glucosaminidase</fullName>
    </alternativeName>
</protein>
<accession>A0ABV7SZM4</accession>
<reference evidence="10" key="1">
    <citation type="journal article" date="2019" name="Int. J. Syst. Evol. Microbiol.">
        <title>The Global Catalogue of Microorganisms (GCM) 10K type strain sequencing project: providing services to taxonomists for standard genome sequencing and annotation.</title>
        <authorList>
            <consortium name="The Broad Institute Genomics Platform"/>
            <consortium name="The Broad Institute Genome Sequencing Center for Infectious Disease"/>
            <person name="Wu L."/>
            <person name="Ma J."/>
        </authorList>
    </citation>
    <scope>NUCLEOTIDE SEQUENCE [LARGE SCALE GENOMIC DNA]</scope>
    <source>
        <strain evidence="10">KCTC 42739</strain>
    </source>
</reference>